<dbReference type="InterPro" id="IPR002052">
    <property type="entry name" value="DNA_methylase_N6_adenine_CS"/>
</dbReference>
<name>A0A0R1ZKL3_9LACO</name>
<comment type="caution">
    <text evidence="7">The sequence shown here is derived from an EMBL/GenBank/DDBJ whole genome shotgun (WGS) entry which is preliminary data.</text>
</comment>
<dbReference type="Pfam" id="PF01555">
    <property type="entry name" value="N6_N4_Mtase"/>
    <property type="match status" value="1"/>
</dbReference>
<sequence>MTDTKFELLPELNERDRAIKYVRDLMDEFTVQKKNDDVKELREVYRLLQTKRYGIVWEEHAENVDEEMKSSVPVFIDEKARTINFNKDSDAYDFLIEGDNLHTLHLLQKTHLGKIDFIYIDPPYNTGNKSFKYNDEFVSADDAYVHSKWISFMNRRMKLAKNLLTTDGVMFISIDNNEYANLKMLMDEIMPSGYVTTIHIQMSATQGMKVKSAKSGNIVKNGEYILVYSRSGNKQIMKHPLTNRTEYDGHYNKFLRVRDDNSYTEHKLADVISENKNLVDELTLLGLVREGKKLSNSKISEYYEKSDAVRAFINENAENIVRDHTGIDVGDTNKYEIGIVYKYQSQDRSYLIFKNAKGVVTQRIRFSDKLGWSDDFKSEYGPLTIRGDWWKDFYLDMGNVSREGGVKLDNGKKPLRLLKQLIKATTDSDALILDFFAGSGTTGHAVAELNREEGSHRHFIMATDDEVVEIAYQRMLNISHDTGLNLKYFKTDFVPYASPNIERDLLMNVKTLVELERGIDSDNPKIAFVFDRTDFADVQLTNVDTVYIRTRVHDMMSNEELLNMQDNNIELIDVPDRYFASELRGNE</sequence>
<organism evidence="7 8">
    <name type="scientific">Lacticaseibacillus sharpeae JCM 1186 = DSM 20505</name>
    <dbReference type="NCBI Taxonomy" id="1291052"/>
    <lineage>
        <taxon>Bacteria</taxon>
        <taxon>Bacillati</taxon>
        <taxon>Bacillota</taxon>
        <taxon>Bacilli</taxon>
        <taxon>Lactobacillales</taxon>
        <taxon>Lactobacillaceae</taxon>
        <taxon>Lacticaseibacillus</taxon>
    </lineage>
</organism>
<protein>
    <submittedName>
        <fullName evidence="7">Type iii restriction-modification system methylation subunit</fullName>
    </submittedName>
</protein>
<dbReference type="EMBL" id="AYYO01000037">
    <property type="protein sequence ID" value="KRM55055.1"/>
    <property type="molecule type" value="Genomic_DNA"/>
</dbReference>
<dbReference type="SUPFAM" id="SSF53335">
    <property type="entry name" value="S-adenosyl-L-methionine-dependent methyltransferases"/>
    <property type="match status" value="1"/>
</dbReference>
<evidence type="ECO:0000256" key="3">
    <source>
        <dbReference type="ARBA" id="ARBA00022679"/>
    </source>
</evidence>
<keyword evidence="3" id="KW-0808">Transferase</keyword>
<proteinExistence type="inferred from homology"/>
<evidence type="ECO:0000313" key="7">
    <source>
        <dbReference type="EMBL" id="KRM55055.1"/>
    </source>
</evidence>
<gene>
    <name evidence="7" type="ORF">FC18_GL001763</name>
</gene>
<keyword evidence="2" id="KW-0489">Methyltransferase</keyword>
<dbReference type="Gene3D" id="3.40.50.150">
    <property type="entry name" value="Vaccinia Virus protein VP39"/>
    <property type="match status" value="1"/>
</dbReference>
<dbReference type="GO" id="GO:0003677">
    <property type="term" value="F:DNA binding"/>
    <property type="evidence" value="ECO:0007669"/>
    <property type="project" value="InterPro"/>
</dbReference>
<dbReference type="RefSeq" id="WP_054680614.1">
    <property type="nucleotide sequence ID" value="NZ_AYYO01000037.1"/>
</dbReference>
<dbReference type="STRING" id="1291052.FC18_GL001763"/>
<keyword evidence="4" id="KW-0949">S-adenosyl-L-methionine</keyword>
<dbReference type="InterPro" id="IPR029063">
    <property type="entry name" value="SAM-dependent_MTases_sf"/>
</dbReference>
<dbReference type="GO" id="GO:0032259">
    <property type="term" value="P:methylation"/>
    <property type="evidence" value="ECO:0007669"/>
    <property type="project" value="UniProtKB-KW"/>
</dbReference>
<dbReference type="OrthoDB" id="9800801at2"/>
<feature type="domain" description="DNA methylase N-4/N-6" evidence="6">
    <location>
        <begin position="115"/>
        <end position="461"/>
    </location>
</feature>
<evidence type="ECO:0000259" key="6">
    <source>
        <dbReference type="Pfam" id="PF01555"/>
    </source>
</evidence>
<dbReference type="GO" id="GO:0008170">
    <property type="term" value="F:N-methyltransferase activity"/>
    <property type="evidence" value="ECO:0007669"/>
    <property type="project" value="InterPro"/>
</dbReference>
<dbReference type="AlphaFoldDB" id="A0A0R1ZKL3"/>
<dbReference type="InterPro" id="IPR002941">
    <property type="entry name" value="DNA_methylase_N4/N6"/>
</dbReference>
<evidence type="ECO:0000256" key="5">
    <source>
        <dbReference type="ARBA" id="ARBA00022747"/>
    </source>
</evidence>
<evidence type="ECO:0000256" key="1">
    <source>
        <dbReference type="ARBA" id="ARBA00006594"/>
    </source>
</evidence>
<dbReference type="Proteomes" id="UP000051679">
    <property type="component" value="Unassembled WGS sequence"/>
</dbReference>
<accession>A0A0R1ZKL3</accession>
<dbReference type="GO" id="GO:0009307">
    <property type="term" value="P:DNA restriction-modification system"/>
    <property type="evidence" value="ECO:0007669"/>
    <property type="project" value="UniProtKB-KW"/>
</dbReference>
<keyword evidence="5" id="KW-0680">Restriction system</keyword>
<reference evidence="7 8" key="1">
    <citation type="journal article" date="2015" name="Genome Announc.">
        <title>Expanding the biotechnology potential of lactobacilli through comparative genomics of 213 strains and associated genera.</title>
        <authorList>
            <person name="Sun Z."/>
            <person name="Harris H.M."/>
            <person name="McCann A."/>
            <person name="Guo C."/>
            <person name="Argimon S."/>
            <person name="Zhang W."/>
            <person name="Yang X."/>
            <person name="Jeffery I.B."/>
            <person name="Cooney J.C."/>
            <person name="Kagawa T.F."/>
            <person name="Liu W."/>
            <person name="Song Y."/>
            <person name="Salvetti E."/>
            <person name="Wrobel A."/>
            <person name="Rasinkangas P."/>
            <person name="Parkhill J."/>
            <person name="Rea M.C."/>
            <person name="O'Sullivan O."/>
            <person name="Ritari J."/>
            <person name="Douillard F.P."/>
            <person name="Paul Ross R."/>
            <person name="Yang R."/>
            <person name="Briner A.E."/>
            <person name="Felis G.E."/>
            <person name="de Vos W.M."/>
            <person name="Barrangou R."/>
            <person name="Klaenhammer T.R."/>
            <person name="Caufield P.W."/>
            <person name="Cui Y."/>
            <person name="Zhang H."/>
            <person name="O'Toole P.W."/>
        </authorList>
    </citation>
    <scope>NUCLEOTIDE SEQUENCE [LARGE SCALE GENOMIC DNA]</scope>
    <source>
        <strain evidence="7 8">DSM 20505</strain>
    </source>
</reference>
<evidence type="ECO:0000313" key="8">
    <source>
        <dbReference type="Proteomes" id="UP000051679"/>
    </source>
</evidence>
<dbReference type="PATRIC" id="fig|1291052.5.peg.1805"/>
<dbReference type="InterPro" id="IPR002295">
    <property type="entry name" value="N4/N6-MTase_EcoPI_Mod-like"/>
</dbReference>
<dbReference type="PRINTS" id="PR00506">
    <property type="entry name" value="D21N6MTFRASE"/>
</dbReference>
<evidence type="ECO:0000256" key="2">
    <source>
        <dbReference type="ARBA" id="ARBA00022603"/>
    </source>
</evidence>
<evidence type="ECO:0000256" key="4">
    <source>
        <dbReference type="ARBA" id="ARBA00022691"/>
    </source>
</evidence>
<comment type="similarity">
    <text evidence="1">Belongs to the N(4)/N(6)-methyltransferase family.</text>
</comment>
<dbReference type="PROSITE" id="PS00092">
    <property type="entry name" value="N6_MTASE"/>
    <property type="match status" value="1"/>
</dbReference>
<keyword evidence="8" id="KW-1185">Reference proteome</keyword>